<reference evidence="2" key="2">
    <citation type="journal article" date="2012" name="PLoS ONE">
        <title>A Deeply Branching Thermophilic Bacterium with an Ancient Acetyl-CoA Pathway Dominates a Subsurface Ecosystem.</title>
        <authorList>
            <person name="Takami H."/>
            <person name="Noguchi H."/>
            <person name="Takaki Y."/>
            <person name="Uchiyama I."/>
            <person name="Toyoda A."/>
            <person name="Nishi S."/>
            <person name="Chee G.-J."/>
            <person name="Arai W."/>
            <person name="Nunoura T."/>
            <person name="Itoh T."/>
            <person name="Hattori M."/>
            <person name="Takai K."/>
        </authorList>
    </citation>
    <scope>NUCLEOTIDE SEQUENCE</scope>
</reference>
<protein>
    <recommendedName>
        <fullName evidence="3">DUF4386 family protein</fullName>
    </recommendedName>
</protein>
<reference evidence="2" key="1">
    <citation type="journal article" date="2005" name="Environ. Microbiol.">
        <title>Genetic and functional properties of uncultivated thermophilic crenarchaeotes from a subsurface gold mine as revealed by analysis of genome fragments.</title>
        <authorList>
            <person name="Nunoura T."/>
            <person name="Hirayama H."/>
            <person name="Takami H."/>
            <person name="Oida H."/>
            <person name="Nishi S."/>
            <person name="Shimamura S."/>
            <person name="Suzuki Y."/>
            <person name="Inagaki F."/>
            <person name="Takai K."/>
            <person name="Nealson K.H."/>
            <person name="Horikoshi K."/>
        </authorList>
    </citation>
    <scope>NUCLEOTIDE SEQUENCE</scope>
</reference>
<proteinExistence type="predicted"/>
<sequence>MEDVDELMRDHRESFRAPGAAQAGGSVLALAGLLVAVGLIFHPLPSGGFEEKPSVLAETWWWGAIHVAIAVGFVLCVLGGLLVLISGGALTAHWTGALCWGALTVGMIFFTGVPLINAYVMHFLSEHAVGANGRSPLLFEAFNKLLVGFGWLGNPLFLVGLTGIALIEFRRAVMQLPRWLAALGVIFALLSWLRGIGSATGLYLLEPFVLANIPAFLWLGGYGLVIARRATQTLPGI</sequence>
<feature type="transmembrane region" description="Helical" evidence="1">
    <location>
        <begin position="97"/>
        <end position="125"/>
    </location>
</feature>
<dbReference type="EMBL" id="AP011800">
    <property type="protein sequence ID" value="BAL58352.1"/>
    <property type="molecule type" value="Genomic_DNA"/>
</dbReference>
<keyword evidence="1" id="KW-0472">Membrane</keyword>
<feature type="transmembrane region" description="Helical" evidence="1">
    <location>
        <begin position="145"/>
        <end position="167"/>
    </location>
</feature>
<evidence type="ECO:0000313" key="2">
    <source>
        <dbReference type="EMBL" id="BAL58352.1"/>
    </source>
</evidence>
<gene>
    <name evidence="2" type="ORF">HGMM_OP1C047</name>
</gene>
<feature type="transmembrane region" description="Helical" evidence="1">
    <location>
        <begin position="179"/>
        <end position="196"/>
    </location>
</feature>
<feature type="transmembrane region" description="Helical" evidence="1">
    <location>
        <begin position="20"/>
        <end position="41"/>
    </location>
</feature>
<organism evidence="2">
    <name type="scientific">Acetithermum autotrophicum</name>
    <dbReference type="NCBI Taxonomy" id="1446466"/>
    <lineage>
        <taxon>Bacteria</taxon>
        <taxon>Candidatus Bipolaricaulota</taxon>
        <taxon>Candidatus Acetithermum</taxon>
    </lineage>
</organism>
<keyword evidence="1" id="KW-0812">Transmembrane</keyword>
<feature type="transmembrane region" description="Helical" evidence="1">
    <location>
        <begin position="61"/>
        <end position="85"/>
    </location>
</feature>
<dbReference type="AlphaFoldDB" id="H5SQB6"/>
<accession>H5SQB6</accession>
<feature type="transmembrane region" description="Helical" evidence="1">
    <location>
        <begin position="208"/>
        <end position="227"/>
    </location>
</feature>
<name>H5SQB6_ACEAU</name>
<evidence type="ECO:0000256" key="1">
    <source>
        <dbReference type="SAM" id="Phobius"/>
    </source>
</evidence>
<keyword evidence="1" id="KW-1133">Transmembrane helix</keyword>
<evidence type="ECO:0008006" key="3">
    <source>
        <dbReference type="Google" id="ProtNLM"/>
    </source>
</evidence>